<name>A0A8H3F834_9LECA</name>
<feature type="region of interest" description="Disordered" evidence="1">
    <location>
        <begin position="171"/>
        <end position="353"/>
    </location>
</feature>
<dbReference type="Proteomes" id="UP000664534">
    <property type="component" value="Unassembled WGS sequence"/>
</dbReference>
<keyword evidence="3" id="KW-1185">Reference proteome</keyword>
<feature type="region of interest" description="Disordered" evidence="1">
    <location>
        <begin position="119"/>
        <end position="148"/>
    </location>
</feature>
<feature type="compositionally biased region" description="Basic and acidic residues" evidence="1">
    <location>
        <begin position="292"/>
        <end position="322"/>
    </location>
</feature>
<organism evidence="2 3">
    <name type="scientific">Imshaugia aleurites</name>
    <dbReference type="NCBI Taxonomy" id="172621"/>
    <lineage>
        <taxon>Eukaryota</taxon>
        <taxon>Fungi</taxon>
        <taxon>Dikarya</taxon>
        <taxon>Ascomycota</taxon>
        <taxon>Pezizomycotina</taxon>
        <taxon>Lecanoromycetes</taxon>
        <taxon>OSLEUM clade</taxon>
        <taxon>Lecanoromycetidae</taxon>
        <taxon>Lecanorales</taxon>
        <taxon>Lecanorineae</taxon>
        <taxon>Parmeliaceae</taxon>
        <taxon>Imshaugia</taxon>
    </lineage>
</organism>
<evidence type="ECO:0000313" key="2">
    <source>
        <dbReference type="EMBL" id="CAF9918764.1"/>
    </source>
</evidence>
<sequence length="503" mass="54672">MSLAPPVSRSNFHYNGDLYVEVGTLNRHKRATIEEITAILRPDLKKKSPKSSIDAPKDQVGHWYEAQLIHYGLPPSKDKARAKMRLLEALNSTRLAVPPNIAQMEAEMKREYAAAERKAKAQYKASREPAQKNEPVAAGKKRKQSEPSVYTNNINVNISLGTDFRGLPGAVYASEGQSPAKKAKTGPSKPASKKTEGLGSSKPSKKATEPRIEQPSSPAQQAPKRPIQAARSAKLTEAWLKDPSIGPGPVGYSTTPSSRFSLADGNPPQPSITKKAGAAKDKAPATMQPNNNKKDSKVKQEPKVEGKTQIKKEVGAGKESKANMKTKVKKEPSAKSPPKIKPEPDTDTSHTPNLPAVGFINGIYDLSCPTVAREWGSTDLTLTLALEGTTVWGAYDLGMFSGILFLPNRPWHASNEALPFTWRGRENGEGEMSFGHGCQGEISFLGKGRVEGWISVYGRCAFTGVRRAGAGTVATARPARSMKGEWEGYNERTYDEERSGRWG</sequence>
<reference evidence="2" key="1">
    <citation type="submission" date="2021-03" db="EMBL/GenBank/DDBJ databases">
        <authorList>
            <person name="Tagirdzhanova G."/>
        </authorList>
    </citation>
    <scope>NUCLEOTIDE SEQUENCE</scope>
</reference>
<evidence type="ECO:0000313" key="3">
    <source>
        <dbReference type="Proteomes" id="UP000664534"/>
    </source>
</evidence>
<dbReference type="AlphaFoldDB" id="A0A8H3F834"/>
<protein>
    <submittedName>
        <fullName evidence="2">Uncharacterized protein</fullName>
    </submittedName>
</protein>
<feature type="compositionally biased region" description="Basic and acidic residues" evidence="1">
    <location>
        <begin position="119"/>
        <end position="131"/>
    </location>
</feature>
<gene>
    <name evidence="2" type="ORF">IMSHALPRED_004407</name>
</gene>
<proteinExistence type="predicted"/>
<evidence type="ECO:0000256" key="1">
    <source>
        <dbReference type="SAM" id="MobiDB-lite"/>
    </source>
</evidence>
<comment type="caution">
    <text evidence="2">The sequence shown here is derived from an EMBL/GenBank/DDBJ whole genome shotgun (WGS) entry which is preliminary data.</text>
</comment>
<dbReference type="EMBL" id="CAJPDT010000021">
    <property type="protein sequence ID" value="CAF9918764.1"/>
    <property type="molecule type" value="Genomic_DNA"/>
</dbReference>
<dbReference type="OrthoDB" id="4121058at2759"/>
<accession>A0A8H3F834</accession>